<dbReference type="EMBL" id="RXOC01000007">
    <property type="protein sequence ID" value="RXF69398.1"/>
    <property type="molecule type" value="Genomic_DNA"/>
</dbReference>
<organism evidence="8 9">
    <name type="scientific">Arcticibacter tournemirensis</name>
    <dbReference type="NCBI Taxonomy" id="699437"/>
    <lineage>
        <taxon>Bacteria</taxon>
        <taxon>Pseudomonadati</taxon>
        <taxon>Bacteroidota</taxon>
        <taxon>Sphingobacteriia</taxon>
        <taxon>Sphingobacteriales</taxon>
        <taxon>Sphingobacteriaceae</taxon>
        <taxon>Arcticibacter</taxon>
    </lineage>
</organism>
<dbReference type="InterPro" id="IPR013655">
    <property type="entry name" value="PAS_fold_3"/>
</dbReference>
<dbReference type="InterPro" id="IPR052162">
    <property type="entry name" value="Sensor_kinase/Photoreceptor"/>
</dbReference>
<keyword evidence="5" id="KW-0418">Kinase</keyword>
<dbReference type="RefSeq" id="WP_128769670.1">
    <property type="nucleotide sequence ID" value="NZ_RXOC01000007.1"/>
</dbReference>
<dbReference type="GO" id="GO:0004673">
    <property type="term" value="F:protein histidine kinase activity"/>
    <property type="evidence" value="ECO:0007669"/>
    <property type="project" value="UniProtKB-EC"/>
</dbReference>
<evidence type="ECO:0000259" key="6">
    <source>
        <dbReference type="PROSITE" id="PS50112"/>
    </source>
</evidence>
<dbReference type="SMART" id="SM00065">
    <property type="entry name" value="GAF"/>
    <property type="match status" value="1"/>
</dbReference>
<dbReference type="EC" id="2.7.13.3" evidence="2"/>
<accession>A0A4Q0M8B5</accession>
<evidence type="ECO:0000256" key="2">
    <source>
        <dbReference type="ARBA" id="ARBA00012438"/>
    </source>
</evidence>
<proteinExistence type="predicted"/>
<evidence type="ECO:0000256" key="3">
    <source>
        <dbReference type="ARBA" id="ARBA00022553"/>
    </source>
</evidence>
<comment type="catalytic activity">
    <reaction evidence="1">
        <text>ATP + protein L-histidine = ADP + protein N-phospho-L-histidine.</text>
        <dbReference type="EC" id="2.7.13.3"/>
    </reaction>
</comment>
<keyword evidence="3" id="KW-0597">Phosphoprotein</keyword>
<evidence type="ECO:0000256" key="5">
    <source>
        <dbReference type="ARBA" id="ARBA00022777"/>
    </source>
</evidence>
<dbReference type="SUPFAM" id="SSF55785">
    <property type="entry name" value="PYP-like sensor domain (PAS domain)"/>
    <property type="match status" value="2"/>
</dbReference>
<protein>
    <recommendedName>
        <fullName evidence="2">histidine kinase</fullName>
        <ecNumber evidence="2">2.7.13.3</ecNumber>
    </recommendedName>
</protein>
<dbReference type="Gene3D" id="3.30.450.40">
    <property type="match status" value="1"/>
</dbReference>
<dbReference type="InterPro" id="IPR029016">
    <property type="entry name" value="GAF-like_dom_sf"/>
</dbReference>
<comment type="caution">
    <text evidence="8">The sequence shown here is derived from an EMBL/GenBank/DDBJ whole genome shotgun (WGS) entry which is preliminary data.</text>
</comment>
<dbReference type="SMART" id="SM00086">
    <property type="entry name" value="PAC"/>
    <property type="match status" value="2"/>
</dbReference>
<dbReference type="InterPro" id="IPR000014">
    <property type="entry name" value="PAS"/>
</dbReference>
<feature type="domain" description="PAC" evidence="7">
    <location>
        <begin position="393"/>
        <end position="445"/>
    </location>
</feature>
<evidence type="ECO:0000313" key="9">
    <source>
        <dbReference type="Proteomes" id="UP000290848"/>
    </source>
</evidence>
<gene>
    <name evidence="8" type="ORF">EKH83_11990</name>
</gene>
<feature type="domain" description="PAS" evidence="6">
    <location>
        <begin position="309"/>
        <end position="388"/>
    </location>
</feature>
<dbReference type="Gene3D" id="3.30.450.20">
    <property type="entry name" value="PAS domain"/>
    <property type="match status" value="2"/>
</dbReference>
<dbReference type="Proteomes" id="UP000290848">
    <property type="component" value="Unassembled WGS sequence"/>
</dbReference>
<dbReference type="InterPro" id="IPR035965">
    <property type="entry name" value="PAS-like_dom_sf"/>
</dbReference>
<dbReference type="PROSITE" id="PS50112">
    <property type="entry name" value="PAS"/>
    <property type="match status" value="2"/>
</dbReference>
<sequence length="520" mass="60498">MMEFDVNLRSDLEHLEKNVFELNAKKDVSIRTILNFYTKGIERIFPDMQCSIMQVKRNRLFNWASSSLPEAFSKAIEGLEIGSEVGSCGTAAYLKEQVIVTDIRTDYRWAAFSNVALQYGLQACWSYPIINSRGEVMATFAIYYHEPKEPNEEELHIITRAASLLQVILENRQYSETLEETTLLMTQGQELAHFGNWLWNIPEDEVTWSDSLYTIYGQNKHSFKATFEGYLEVLHPDDYEMVKSIIQNVLITGEDCEFEERIIRPSGEVRYLKSWGKLKYDEKGQPLKMIGACLDITESKKIQQKLLASESNLRHLVERYTYVNKATNDAIYDWDIQSDLIQWGDSFFRLFGYKTDDEHSSIKKWFEKVHHDDVIMVEKSFNDALENPAVHNWNEEYRMKRSDGSYVFIEENGYILRNNEGRAIRMIGVLRDVSERKADFQKHLDYIKTIEQHILRLRDIAWTQSHLVRAPLARIMGIVPLLTDHKTDDGTKETLMSYLSISAAELDGIIKEIINKSQIE</sequence>
<dbReference type="CDD" id="cd00130">
    <property type="entry name" value="PAS"/>
    <property type="match status" value="2"/>
</dbReference>
<dbReference type="PANTHER" id="PTHR43304:SF1">
    <property type="entry name" value="PAC DOMAIN-CONTAINING PROTEIN"/>
    <property type="match status" value="1"/>
</dbReference>
<dbReference type="InterPro" id="IPR003018">
    <property type="entry name" value="GAF"/>
</dbReference>
<evidence type="ECO:0000313" key="8">
    <source>
        <dbReference type="EMBL" id="RXF69398.1"/>
    </source>
</evidence>
<dbReference type="Gene3D" id="2.10.70.100">
    <property type="match status" value="1"/>
</dbReference>
<dbReference type="PROSITE" id="PS50113">
    <property type="entry name" value="PAC"/>
    <property type="match status" value="2"/>
</dbReference>
<evidence type="ECO:0000256" key="4">
    <source>
        <dbReference type="ARBA" id="ARBA00022679"/>
    </source>
</evidence>
<evidence type="ECO:0000256" key="1">
    <source>
        <dbReference type="ARBA" id="ARBA00000085"/>
    </source>
</evidence>
<dbReference type="InterPro" id="IPR000700">
    <property type="entry name" value="PAS-assoc_C"/>
</dbReference>
<dbReference type="NCBIfam" id="TIGR00229">
    <property type="entry name" value="sensory_box"/>
    <property type="match status" value="2"/>
</dbReference>
<feature type="domain" description="PAC" evidence="7">
    <location>
        <begin position="256"/>
        <end position="308"/>
    </location>
</feature>
<dbReference type="Pfam" id="PF13185">
    <property type="entry name" value="GAF_2"/>
    <property type="match status" value="1"/>
</dbReference>
<keyword evidence="4" id="KW-0808">Transferase</keyword>
<evidence type="ECO:0000259" key="7">
    <source>
        <dbReference type="PROSITE" id="PS50113"/>
    </source>
</evidence>
<name>A0A4Q0M8B5_9SPHI</name>
<dbReference type="Pfam" id="PF08447">
    <property type="entry name" value="PAS_3"/>
    <property type="match status" value="2"/>
</dbReference>
<reference evidence="8 9" key="1">
    <citation type="submission" date="2018-12" db="EMBL/GenBank/DDBJ databases">
        <title>The Draft Genome Sequence of the Soil Bacterium Pedobacter tournemirensis R1.</title>
        <authorList>
            <person name="He J."/>
        </authorList>
    </citation>
    <scope>NUCLEOTIDE SEQUENCE [LARGE SCALE GENOMIC DNA]</scope>
    <source>
        <strain evidence="8 9">R1</strain>
    </source>
</reference>
<dbReference type="InterPro" id="IPR001610">
    <property type="entry name" value="PAC"/>
</dbReference>
<feature type="domain" description="PAS" evidence="6">
    <location>
        <begin position="206"/>
        <end position="253"/>
    </location>
</feature>
<dbReference type="PANTHER" id="PTHR43304">
    <property type="entry name" value="PHYTOCHROME-LIKE PROTEIN CPH1"/>
    <property type="match status" value="1"/>
</dbReference>
<dbReference type="AlphaFoldDB" id="A0A4Q0M8B5"/>
<dbReference type="SUPFAM" id="SSF55781">
    <property type="entry name" value="GAF domain-like"/>
    <property type="match status" value="1"/>
</dbReference>
<dbReference type="SMART" id="SM00091">
    <property type="entry name" value="PAS"/>
    <property type="match status" value="2"/>
</dbReference>